<evidence type="ECO:0000256" key="1">
    <source>
        <dbReference type="ARBA" id="ARBA00004196"/>
    </source>
</evidence>
<dbReference type="STRING" id="553973.CLOHYLEM_06464"/>
<reference evidence="6" key="1">
    <citation type="submission" date="2009-02" db="EMBL/GenBank/DDBJ databases">
        <authorList>
            <person name="Fulton L."/>
            <person name="Clifton S."/>
            <person name="Fulton B."/>
            <person name="Xu J."/>
            <person name="Minx P."/>
            <person name="Pepin K.H."/>
            <person name="Johnson M."/>
            <person name="Bhonagiri V."/>
            <person name="Nash W.E."/>
            <person name="Mardis E.R."/>
            <person name="Wilson R.K."/>
        </authorList>
    </citation>
    <scope>NUCLEOTIDE SEQUENCE [LARGE SCALE GENOMIC DNA]</scope>
    <source>
        <strain evidence="6">DSM 15053</strain>
    </source>
</reference>
<dbReference type="eggNOG" id="COG1879">
    <property type="taxonomic scope" value="Bacteria"/>
</dbReference>
<dbReference type="Proteomes" id="UP000004893">
    <property type="component" value="Unassembled WGS sequence"/>
</dbReference>
<sequence>MKKRLLSVLLCVAMTASMVIGCGAKEEKKDDSAKTESSDNKDGKIYLLHKGLDYYAWAAMQEAFDKYAGDLDCNYEILNAENDVSKQVEQFKTVLTQDPKAIIVTAIDSESLIDCVKEANDAGIPVGVYDTPITGGDIDITVDCDNLMAGQQAAEIIVDKLKEKNGEEKGKVLNVFGDLASQVMQERKQGFDNVMEKYPNIEVIEASGKGDRLLSQDAASNALAANEDIDAVHAPCDNAFYGVYEAVESAGKLKKVGEEGHIIMVSLDGEPAALDRISEGYMDGTVNLDWHAVAAICLEMMDKYIFEGKDLPDTYEAKDSYFKFAWDSTEIKDATEWKGPWISLPTHKIDKDNAQDPNNSGRYSADVLGIEY</sequence>
<feature type="signal peptide" evidence="4">
    <location>
        <begin position="1"/>
        <end position="24"/>
    </location>
</feature>
<dbReference type="SUPFAM" id="SSF53822">
    <property type="entry name" value="Periplasmic binding protein-like I"/>
    <property type="match status" value="1"/>
</dbReference>
<dbReference type="GO" id="GO:0030313">
    <property type="term" value="C:cell envelope"/>
    <property type="evidence" value="ECO:0007669"/>
    <property type="project" value="UniProtKB-SubCell"/>
</dbReference>
<protein>
    <recommendedName>
        <fullName evidence="5">Periplasmic binding protein domain-containing protein</fullName>
    </recommendedName>
</protein>
<dbReference type="PANTHER" id="PTHR46847">
    <property type="entry name" value="D-ALLOSE-BINDING PERIPLASMIC PROTEIN-RELATED"/>
    <property type="match status" value="1"/>
</dbReference>
<evidence type="ECO:0000313" key="6">
    <source>
        <dbReference type="EMBL" id="EEG73518.1"/>
    </source>
</evidence>
<accession>C0C307</accession>
<dbReference type="PROSITE" id="PS51257">
    <property type="entry name" value="PROKAR_LIPOPROTEIN"/>
    <property type="match status" value="1"/>
</dbReference>
<dbReference type="AlphaFoldDB" id="C0C307"/>
<dbReference type="PANTHER" id="PTHR46847:SF1">
    <property type="entry name" value="D-ALLOSE-BINDING PERIPLASMIC PROTEIN-RELATED"/>
    <property type="match status" value="1"/>
</dbReference>
<comment type="subcellular location">
    <subcellularLocation>
        <location evidence="1">Cell envelope</location>
    </subcellularLocation>
</comment>
<dbReference type="Pfam" id="PF13407">
    <property type="entry name" value="Peripla_BP_4"/>
    <property type="match status" value="1"/>
</dbReference>
<dbReference type="InterPro" id="IPR025997">
    <property type="entry name" value="SBP_2_dom"/>
</dbReference>
<dbReference type="OrthoDB" id="9814427at2"/>
<keyword evidence="3 4" id="KW-0732">Signal</keyword>
<dbReference type="InterPro" id="IPR028082">
    <property type="entry name" value="Peripla_BP_I"/>
</dbReference>
<dbReference type="Gene3D" id="3.40.50.2300">
    <property type="match status" value="2"/>
</dbReference>
<evidence type="ECO:0000259" key="5">
    <source>
        <dbReference type="Pfam" id="PF13407"/>
    </source>
</evidence>
<dbReference type="RefSeq" id="WP_006443823.1">
    <property type="nucleotide sequence ID" value="NZ_CP036524.1"/>
</dbReference>
<proteinExistence type="inferred from homology"/>
<reference evidence="6" key="2">
    <citation type="submission" date="2013-06" db="EMBL/GenBank/DDBJ databases">
        <title>Draft genome sequence of Clostridium hylemonae (DSM 15053).</title>
        <authorList>
            <person name="Sudarsanam P."/>
            <person name="Ley R."/>
            <person name="Guruge J."/>
            <person name="Turnbaugh P.J."/>
            <person name="Mahowald M."/>
            <person name="Liep D."/>
            <person name="Gordon J."/>
        </authorList>
    </citation>
    <scope>NUCLEOTIDE SEQUENCE</scope>
    <source>
        <strain evidence="6">DSM 15053</strain>
    </source>
</reference>
<evidence type="ECO:0000313" key="7">
    <source>
        <dbReference type="Proteomes" id="UP000004893"/>
    </source>
</evidence>
<feature type="domain" description="Periplasmic binding protein" evidence="5">
    <location>
        <begin position="56"/>
        <end position="306"/>
    </location>
</feature>
<dbReference type="CDD" id="cd01536">
    <property type="entry name" value="PBP1_ABC_sugar_binding-like"/>
    <property type="match status" value="1"/>
</dbReference>
<evidence type="ECO:0000256" key="3">
    <source>
        <dbReference type="ARBA" id="ARBA00022729"/>
    </source>
</evidence>
<organism evidence="6 7">
    <name type="scientific">[Clostridium] hylemonae DSM 15053</name>
    <dbReference type="NCBI Taxonomy" id="553973"/>
    <lineage>
        <taxon>Bacteria</taxon>
        <taxon>Bacillati</taxon>
        <taxon>Bacillota</taxon>
        <taxon>Clostridia</taxon>
        <taxon>Lachnospirales</taxon>
        <taxon>Lachnospiraceae</taxon>
    </lineage>
</organism>
<name>C0C307_9FIRM</name>
<feature type="chain" id="PRO_5030166728" description="Periplasmic binding protein domain-containing protein" evidence="4">
    <location>
        <begin position="25"/>
        <end position="372"/>
    </location>
</feature>
<evidence type="ECO:0000256" key="2">
    <source>
        <dbReference type="ARBA" id="ARBA00007639"/>
    </source>
</evidence>
<comment type="caution">
    <text evidence="6">The sequence shown here is derived from an EMBL/GenBank/DDBJ whole genome shotgun (WGS) entry which is preliminary data.</text>
</comment>
<comment type="similarity">
    <text evidence="2">Belongs to the bacterial solute-binding protein 2 family.</text>
</comment>
<dbReference type="HOGENOM" id="CLU_037628_3_2_9"/>
<dbReference type="GO" id="GO:0030246">
    <property type="term" value="F:carbohydrate binding"/>
    <property type="evidence" value="ECO:0007669"/>
    <property type="project" value="UniProtKB-ARBA"/>
</dbReference>
<evidence type="ECO:0000256" key="4">
    <source>
        <dbReference type="SAM" id="SignalP"/>
    </source>
</evidence>
<dbReference type="EMBL" id="ABYI02000024">
    <property type="protein sequence ID" value="EEG73518.1"/>
    <property type="molecule type" value="Genomic_DNA"/>
</dbReference>
<keyword evidence="7" id="KW-1185">Reference proteome</keyword>
<gene>
    <name evidence="6" type="ORF">CLOHYLEM_06464</name>
</gene>